<evidence type="ECO:0000313" key="7">
    <source>
        <dbReference type="EMBL" id="KXL53090.1"/>
    </source>
</evidence>
<dbReference type="OrthoDB" id="9801546at2"/>
<keyword evidence="7" id="KW-0032">Aminotransferase</keyword>
<dbReference type="Pfam" id="PF00392">
    <property type="entry name" value="GntR"/>
    <property type="match status" value="1"/>
</dbReference>
<dbReference type="SMART" id="SM00345">
    <property type="entry name" value="HTH_GNTR"/>
    <property type="match status" value="1"/>
</dbReference>
<keyword evidence="7" id="KW-0808">Transferase</keyword>
<dbReference type="Proteomes" id="UP000070539">
    <property type="component" value="Unassembled WGS sequence"/>
</dbReference>
<dbReference type="InterPro" id="IPR036388">
    <property type="entry name" value="WH-like_DNA-bd_sf"/>
</dbReference>
<organism evidence="7 8">
    <name type="scientific">Anaerotignum neopropionicum</name>
    <dbReference type="NCBI Taxonomy" id="36847"/>
    <lineage>
        <taxon>Bacteria</taxon>
        <taxon>Bacillati</taxon>
        <taxon>Bacillota</taxon>
        <taxon>Clostridia</taxon>
        <taxon>Lachnospirales</taxon>
        <taxon>Anaerotignaceae</taxon>
        <taxon>Anaerotignum</taxon>
    </lineage>
</organism>
<dbReference type="PANTHER" id="PTHR46577">
    <property type="entry name" value="HTH-TYPE TRANSCRIPTIONAL REGULATORY PROTEIN GABR"/>
    <property type="match status" value="1"/>
</dbReference>
<dbReference type="CDD" id="cd00609">
    <property type="entry name" value="AAT_like"/>
    <property type="match status" value="1"/>
</dbReference>
<dbReference type="GO" id="GO:0003677">
    <property type="term" value="F:DNA binding"/>
    <property type="evidence" value="ECO:0007669"/>
    <property type="project" value="UniProtKB-KW"/>
</dbReference>
<keyword evidence="3" id="KW-0805">Transcription regulation</keyword>
<evidence type="ECO:0000256" key="2">
    <source>
        <dbReference type="ARBA" id="ARBA00022898"/>
    </source>
</evidence>
<dbReference type="STRING" id="36847.CLNEO_16330"/>
<protein>
    <submittedName>
        <fullName evidence="7">2-aminoadipate transaminase</fullName>
        <ecNumber evidence="7">2.6.1.39</ecNumber>
    </submittedName>
</protein>
<accession>A0A136WF29</accession>
<evidence type="ECO:0000256" key="4">
    <source>
        <dbReference type="ARBA" id="ARBA00023125"/>
    </source>
</evidence>
<evidence type="ECO:0000259" key="6">
    <source>
        <dbReference type="PROSITE" id="PS50949"/>
    </source>
</evidence>
<dbReference type="InterPro" id="IPR015422">
    <property type="entry name" value="PyrdxlP-dep_Trfase_small"/>
</dbReference>
<dbReference type="RefSeq" id="WP_066087199.1">
    <property type="nucleotide sequence ID" value="NZ_LRVM01000004.1"/>
</dbReference>
<dbReference type="EC" id="2.6.1.39" evidence="7"/>
<keyword evidence="4" id="KW-0238">DNA-binding</keyword>
<dbReference type="InterPro" id="IPR000524">
    <property type="entry name" value="Tscrpt_reg_HTH_GntR"/>
</dbReference>
<dbReference type="GO" id="GO:0030170">
    <property type="term" value="F:pyridoxal phosphate binding"/>
    <property type="evidence" value="ECO:0007669"/>
    <property type="project" value="InterPro"/>
</dbReference>
<keyword evidence="2" id="KW-0663">Pyridoxal phosphate</keyword>
<evidence type="ECO:0000256" key="3">
    <source>
        <dbReference type="ARBA" id="ARBA00023015"/>
    </source>
</evidence>
<evidence type="ECO:0000313" key="8">
    <source>
        <dbReference type="Proteomes" id="UP000070539"/>
    </source>
</evidence>
<dbReference type="InterPro" id="IPR015421">
    <property type="entry name" value="PyrdxlP-dep_Trfase_major"/>
</dbReference>
<dbReference type="GO" id="GO:0047536">
    <property type="term" value="F:2-aminoadipate transaminase activity"/>
    <property type="evidence" value="ECO:0007669"/>
    <property type="project" value="UniProtKB-EC"/>
</dbReference>
<dbReference type="InterPro" id="IPR015424">
    <property type="entry name" value="PyrdxlP-dep_Trfase"/>
</dbReference>
<dbReference type="Gene3D" id="1.10.10.10">
    <property type="entry name" value="Winged helix-like DNA-binding domain superfamily/Winged helix DNA-binding domain"/>
    <property type="match status" value="1"/>
</dbReference>
<keyword evidence="8" id="KW-1185">Reference proteome</keyword>
<proteinExistence type="inferred from homology"/>
<keyword evidence="5" id="KW-0804">Transcription</keyword>
<dbReference type="InterPro" id="IPR051446">
    <property type="entry name" value="HTH_trans_reg/aminotransferase"/>
</dbReference>
<comment type="caution">
    <text evidence="7">The sequence shown here is derived from an EMBL/GenBank/DDBJ whole genome shotgun (WGS) entry which is preliminary data.</text>
</comment>
<evidence type="ECO:0000256" key="1">
    <source>
        <dbReference type="ARBA" id="ARBA00005384"/>
    </source>
</evidence>
<dbReference type="PROSITE" id="PS50949">
    <property type="entry name" value="HTH_GNTR"/>
    <property type="match status" value="1"/>
</dbReference>
<dbReference type="InterPro" id="IPR004839">
    <property type="entry name" value="Aminotransferase_I/II_large"/>
</dbReference>
<comment type="similarity">
    <text evidence="1">In the C-terminal section; belongs to the class-I pyridoxal-phosphate-dependent aminotransferase family.</text>
</comment>
<dbReference type="CDD" id="cd07377">
    <property type="entry name" value="WHTH_GntR"/>
    <property type="match status" value="1"/>
</dbReference>
<reference evidence="7 8" key="1">
    <citation type="submission" date="2016-01" db="EMBL/GenBank/DDBJ databases">
        <title>Genome sequence of Clostridium neopropionicum X4, DSM-3847.</title>
        <authorList>
            <person name="Poehlein A."/>
            <person name="Beck M.H."/>
            <person name="Bengelsdorf F.R."/>
            <person name="Daniel R."/>
            <person name="Duerre P."/>
        </authorList>
    </citation>
    <scope>NUCLEOTIDE SEQUENCE [LARGE SCALE GENOMIC DNA]</scope>
    <source>
        <strain evidence="7 8">DSM-3847</strain>
    </source>
</reference>
<dbReference type="Gene3D" id="3.90.1150.10">
    <property type="entry name" value="Aspartate Aminotransferase, domain 1"/>
    <property type="match status" value="1"/>
</dbReference>
<dbReference type="GO" id="GO:0003700">
    <property type="term" value="F:DNA-binding transcription factor activity"/>
    <property type="evidence" value="ECO:0007669"/>
    <property type="project" value="InterPro"/>
</dbReference>
<dbReference type="SUPFAM" id="SSF46785">
    <property type="entry name" value="Winged helix' DNA-binding domain"/>
    <property type="match status" value="1"/>
</dbReference>
<name>A0A136WF29_9FIRM</name>
<feature type="domain" description="HTH gntR-type" evidence="6">
    <location>
        <begin position="11"/>
        <end position="79"/>
    </location>
</feature>
<dbReference type="AlphaFoldDB" id="A0A136WF29"/>
<dbReference type="SUPFAM" id="SSF53383">
    <property type="entry name" value="PLP-dependent transferases"/>
    <property type="match status" value="1"/>
</dbReference>
<dbReference type="PANTHER" id="PTHR46577:SF1">
    <property type="entry name" value="HTH-TYPE TRANSCRIPTIONAL REGULATORY PROTEIN GABR"/>
    <property type="match status" value="1"/>
</dbReference>
<dbReference type="Gene3D" id="3.40.640.10">
    <property type="entry name" value="Type I PLP-dependent aspartate aminotransferase-like (Major domain)"/>
    <property type="match status" value="1"/>
</dbReference>
<gene>
    <name evidence="7" type="primary">lysN_6</name>
    <name evidence="7" type="ORF">CLNEO_16330</name>
</gene>
<evidence type="ECO:0000256" key="5">
    <source>
        <dbReference type="ARBA" id="ARBA00023163"/>
    </source>
</evidence>
<dbReference type="InterPro" id="IPR036390">
    <property type="entry name" value="WH_DNA-bd_sf"/>
</dbReference>
<sequence>MWKPKIINTDNFLYLAVADALENDIRTGVLRPGEKLPAHRELAEIIGINVSTATRAYQEAERRGLISGTTGRGTYVSAAVRTDPSILDIDGNSSSYIDLGPVYPLYSQETDMFGLIEKLSRKGNLNEYVKYSNPQGHPWHREAGAKWMQSYGINVSPEDIVICAGTQHALTCCFISLFQPGESIGVDKLTYSGLKALVKELKIKLVPIDFDEEGMDPENLESACHREQLKGIYIMSGTHNPTTITMSTGRKKELAGIAVQNDLIVIEDNTYGFTMESQLLSMYSLIPDRCIHIEGLSKAFYAGLRVSFVVAKNPFKNPMIKAILNTIWMTPTLNSAIVSEAIMEGYAKKIVASKLAEAKKRYESAELYLNGFTFHGFPNTYFIWLELPDHWNAYEFEMYAKKAGINVFGAEKFVVGSTLPPKAVRISLSGVDSREVLAEGLKGVATLLKEEPFEFHSVL</sequence>
<dbReference type="EMBL" id="LRVM01000004">
    <property type="protein sequence ID" value="KXL53090.1"/>
    <property type="molecule type" value="Genomic_DNA"/>
</dbReference>
<dbReference type="Pfam" id="PF00155">
    <property type="entry name" value="Aminotran_1_2"/>
    <property type="match status" value="1"/>
</dbReference>